<dbReference type="NCBIfam" id="NF004231">
    <property type="entry name" value="PRK05679.1"/>
    <property type="match status" value="1"/>
</dbReference>
<dbReference type="Proteomes" id="UP001524587">
    <property type="component" value="Unassembled WGS sequence"/>
</dbReference>
<keyword evidence="2 6" id="KW-0285">Flavoprotein</keyword>
<dbReference type="InterPro" id="IPR019576">
    <property type="entry name" value="Pyridoxamine_oxidase_dimer_C"/>
</dbReference>
<comment type="catalytic activity">
    <reaction evidence="6">
        <text>pyridoxamine 5'-phosphate + O2 + H2O = pyridoxal 5'-phosphate + H2O2 + NH4(+)</text>
        <dbReference type="Rhea" id="RHEA:15817"/>
        <dbReference type="ChEBI" id="CHEBI:15377"/>
        <dbReference type="ChEBI" id="CHEBI:15379"/>
        <dbReference type="ChEBI" id="CHEBI:16240"/>
        <dbReference type="ChEBI" id="CHEBI:28938"/>
        <dbReference type="ChEBI" id="CHEBI:58451"/>
        <dbReference type="ChEBI" id="CHEBI:597326"/>
        <dbReference type="EC" id="1.4.3.5"/>
    </reaction>
</comment>
<comment type="caution">
    <text evidence="9">The sequence shown here is derived from an EMBL/GenBank/DDBJ whole genome shotgun (WGS) entry which is preliminary data.</text>
</comment>
<dbReference type="PANTHER" id="PTHR10851:SF0">
    <property type="entry name" value="PYRIDOXINE-5'-PHOSPHATE OXIDASE"/>
    <property type="match status" value="1"/>
</dbReference>
<comment type="subunit">
    <text evidence="6">Homodimer.</text>
</comment>
<evidence type="ECO:0000256" key="5">
    <source>
        <dbReference type="ARBA" id="ARBA00023096"/>
    </source>
</evidence>
<comment type="catalytic activity">
    <reaction evidence="6">
        <text>pyridoxine 5'-phosphate + O2 = pyridoxal 5'-phosphate + H2O2</text>
        <dbReference type="Rhea" id="RHEA:15149"/>
        <dbReference type="ChEBI" id="CHEBI:15379"/>
        <dbReference type="ChEBI" id="CHEBI:16240"/>
        <dbReference type="ChEBI" id="CHEBI:58589"/>
        <dbReference type="ChEBI" id="CHEBI:597326"/>
        <dbReference type="EC" id="1.4.3.5"/>
    </reaction>
</comment>
<evidence type="ECO:0000313" key="9">
    <source>
        <dbReference type="EMBL" id="MCQ8278473.1"/>
    </source>
</evidence>
<organism evidence="9 10">
    <name type="scientific">Endosaccharibacter trunci</name>
    <dbReference type="NCBI Taxonomy" id="2812733"/>
    <lineage>
        <taxon>Bacteria</taxon>
        <taxon>Pseudomonadati</taxon>
        <taxon>Pseudomonadota</taxon>
        <taxon>Alphaproteobacteria</taxon>
        <taxon>Acetobacterales</taxon>
        <taxon>Acetobacteraceae</taxon>
        <taxon>Endosaccharibacter</taxon>
    </lineage>
</organism>
<feature type="binding site" evidence="6">
    <location>
        <begin position="63"/>
        <end position="64"/>
    </location>
    <ligand>
        <name>FMN</name>
        <dbReference type="ChEBI" id="CHEBI:58210"/>
    </ligand>
</feature>
<dbReference type="InterPro" id="IPR011576">
    <property type="entry name" value="Pyridox_Oxase_N"/>
</dbReference>
<keyword evidence="10" id="KW-1185">Reference proteome</keyword>
<feature type="binding site" evidence="6">
    <location>
        <begin position="127"/>
        <end position="128"/>
    </location>
    <ligand>
        <name>FMN</name>
        <dbReference type="ChEBI" id="CHEBI:58210"/>
    </ligand>
</feature>
<dbReference type="Pfam" id="PF01243">
    <property type="entry name" value="PNPOx_N"/>
    <property type="match status" value="1"/>
</dbReference>
<name>A0ABT1W6G9_9PROT</name>
<comment type="function">
    <text evidence="6">Catalyzes the oxidation of either pyridoxine 5'-phosphate (PNP) or pyridoxamine 5'-phosphate (PMP) into pyridoxal 5'-phosphate (PLP).</text>
</comment>
<sequence>MPDVALDPARDPFELFEEWLAEARHSEPNDSNAMALATAAPDGIPSVRMVLLKGADRRGFVFYTNKQSRKAAQLSARPVAGLLFHWKSLRRQVRIEGAIEDVTDAEADAYFNSRARISRLGALASDQSRPLPDRAELERRLAEYDARYPGDTVPRPPHWSGYRVIPEMIEFWQDMPYRLHDRVVYRRDGESWSSERLYP</sequence>
<evidence type="ECO:0000313" key="10">
    <source>
        <dbReference type="Proteomes" id="UP001524587"/>
    </source>
</evidence>
<comment type="similarity">
    <text evidence="1 6">Belongs to the pyridoxamine 5'-phosphate oxidase family.</text>
</comment>
<feature type="binding site" evidence="6">
    <location>
        <position position="70"/>
    </location>
    <ligand>
        <name>FMN</name>
        <dbReference type="ChEBI" id="CHEBI:58210"/>
    </ligand>
</feature>
<comment type="pathway">
    <text evidence="6">Cofactor metabolism; pyridoxal 5'-phosphate salvage; pyridoxal 5'-phosphate from pyridoxine 5'-phosphate: step 1/1.</text>
</comment>
<evidence type="ECO:0000256" key="6">
    <source>
        <dbReference type="HAMAP-Rule" id="MF_01629"/>
    </source>
</evidence>
<feature type="binding site" evidence="6">
    <location>
        <begin position="48"/>
        <end position="53"/>
    </location>
    <ligand>
        <name>FMN</name>
        <dbReference type="ChEBI" id="CHEBI:58210"/>
    </ligand>
</feature>
<comment type="pathway">
    <text evidence="6">Cofactor metabolism; pyridoxal 5'-phosphate salvage; pyridoxal 5'-phosphate from pyridoxamine 5'-phosphate: step 1/1.</text>
</comment>
<dbReference type="RefSeq" id="WP_422863954.1">
    <property type="nucleotide sequence ID" value="NZ_JAMSKV010000006.1"/>
</dbReference>
<dbReference type="PIRSF" id="PIRSF000190">
    <property type="entry name" value="Pyd_amn-ph_oxd"/>
    <property type="match status" value="1"/>
</dbReference>
<reference evidence="9 10" key="1">
    <citation type="submission" date="2022-06" db="EMBL/GenBank/DDBJ databases">
        <title>Endosaccharibacter gen. nov., sp. nov., endophytic bacteria isolated from sugarcane.</title>
        <authorList>
            <person name="Pitiwittayakul N."/>
            <person name="Yukphan P."/>
            <person name="Charoenyingcharoen P."/>
            <person name="Tanasupawat S."/>
        </authorList>
    </citation>
    <scope>NUCLEOTIDE SEQUENCE [LARGE SCALE GENOMIC DNA]</scope>
    <source>
        <strain evidence="9 10">KSS8</strain>
    </source>
</reference>
<feature type="binding site" evidence="6">
    <location>
        <position position="118"/>
    </location>
    <ligand>
        <name>substrate</name>
    </ligand>
</feature>
<dbReference type="EC" id="1.4.3.5" evidence="6"/>
<dbReference type="InterPro" id="IPR019740">
    <property type="entry name" value="Pyridox_Oxase_CS"/>
</dbReference>
<dbReference type="GO" id="GO:0004733">
    <property type="term" value="F:pyridoxamine phosphate oxidase activity"/>
    <property type="evidence" value="ECO:0007669"/>
    <property type="project" value="UniProtKB-EC"/>
</dbReference>
<keyword evidence="5 6" id="KW-0664">Pyridoxine biosynthesis</keyword>
<evidence type="ECO:0000256" key="1">
    <source>
        <dbReference type="ARBA" id="ARBA00007301"/>
    </source>
</evidence>
<dbReference type="PANTHER" id="PTHR10851">
    <property type="entry name" value="PYRIDOXINE-5-PHOSPHATE OXIDASE"/>
    <property type="match status" value="1"/>
</dbReference>
<feature type="binding site" evidence="6">
    <location>
        <position position="110"/>
    </location>
    <ligand>
        <name>substrate</name>
    </ligand>
</feature>
<keyword evidence="4 6" id="KW-0560">Oxidoreductase</keyword>
<evidence type="ECO:0000256" key="2">
    <source>
        <dbReference type="ARBA" id="ARBA00022630"/>
    </source>
</evidence>
<feature type="domain" description="Pyridoxamine 5'-phosphate oxidase N-terminal" evidence="7">
    <location>
        <begin position="28"/>
        <end position="144"/>
    </location>
</feature>
<accession>A0ABT1W6G9</accession>
<dbReference type="InterPro" id="IPR012349">
    <property type="entry name" value="Split_barrel_FMN-bd"/>
</dbReference>
<gene>
    <name evidence="6 9" type="primary">pdxH</name>
    <name evidence="9" type="ORF">NFI95_08405</name>
</gene>
<keyword evidence="3 6" id="KW-0288">FMN</keyword>
<feature type="binding site" evidence="6">
    <location>
        <position position="172"/>
    </location>
    <ligand>
        <name>FMN</name>
        <dbReference type="ChEBI" id="CHEBI:58210"/>
    </ligand>
</feature>
<evidence type="ECO:0000259" key="8">
    <source>
        <dbReference type="Pfam" id="PF10590"/>
    </source>
</evidence>
<dbReference type="PROSITE" id="PS01064">
    <property type="entry name" value="PYRIDOX_OXIDASE"/>
    <property type="match status" value="1"/>
</dbReference>
<feature type="binding site" evidence="6">
    <location>
        <position position="92"/>
    </location>
    <ligand>
        <name>FMN</name>
        <dbReference type="ChEBI" id="CHEBI:58210"/>
    </ligand>
</feature>
<comment type="cofactor">
    <cofactor evidence="6">
        <name>FMN</name>
        <dbReference type="ChEBI" id="CHEBI:58210"/>
    </cofactor>
    <text evidence="6">Binds 1 FMN per subunit.</text>
</comment>
<dbReference type="EMBL" id="JAMSKV010000006">
    <property type="protein sequence ID" value="MCQ8278473.1"/>
    <property type="molecule type" value="Genomic_DNA"/>
</dbReference>
<evidence type="ECO:0000259" key="7">
    <source>
        <dbReference type="Pfam" id="PF01243"/>
    </source>
</evidence>
<evidence type="ECO:0000256" key="3">
    <source>
        <dbReference type="ARBA" id="ARBA00022643"/>
    </source>
</evidence>
<feature type="domain" description="Pyridoxine 5'-phosphate oxidase dimerisation C-terminal" evidence="8">
    <location>
        <begin position="159"/>
        <end position="199"/>
    </location>
</feature>
<dbReference type="Gene3D" id="2.30.110.10">
    <property type="entry name" value="Electron Transport, Fmn-binding Protein, Chain A"/>
    <property type="match status" value="1"/>
</dbReference>
<dbReference type="Pfam" id="PF10590">
    <property type="entry name" value="PNP_phzG_C"/>
    <property type="match status" value="1"/>
</dbReference>
<dbReference type="InterPro" id="IPR000659">
    <property type="entry name" value="Pyridox_Oxase"/>
</dbReference>
<evidence type="ECO:0000256" key="4">
    <source>
        <dbReference type="ARBA" id="ARBA00023002"/>
    </source>
</evidence>
<dbReference type="NCBIfam" id="TIGR00558">
    <property type="entry name" value="pdxH"/>
    <property type="match status" value="1"/>
</dbReference>
<feature type="binding site" evidence="6">
    <location>
        <position position="182"/>
    </location>
    <ligand>
        <name>FMN</name>
        <dbReference type="ChEBI" id="CHEBI:58210"/>
    </ligand>
</feature>
<feature type="binding site" evidence="6">
    <location>
        <begin position="178"/>
        <end position="180"/>
    </location>
    <ligand>
        <name>substrate</name>
    </ligand>
</feature>
<feature type="binding site" evidence="6">
    <location>
        <position position="69"/>
    </location>
    <ligand>
        <name>FMN</name>
        <dbReference type="ChEBI" id="CHEBI:58210"/>
    </ligand>
</feature>
<feature type="binding site" evidence="6">
    <location>
        <position position="53"/>
    </location>
    <ligand>
        <name>substrate</name>
    </ligand>
</feature>
<feature type="binding site" evidence="6">
    <location>
        <position position="114"/>
    </location>
    <ligand>
        <name>substrate</name>
    </ligand>
</feature>
<dbReference type="HAMAP" id="MF_01629">
    <property type="entry name" value="PdxH"/>
    <property type="match status" value="1"/>
</dbReference>
<dbReference type="SUPFAM" id="SSF50475">
    <property type="entry name" value="FMN-binding split barrel"/>
    <property type="match status" value="1"/>
</dbReference>
<protein>
    <recommendedName>
        <fullName evidence="6">Pyridoxine/pyridoxamine 5'-phosphate oxidase</fullName>
        <ecNumber evidence="6">1.4.3.5</ecNumber>
    </recommendedName>
    <alternativeName>
        <fullName evidence="6">PNP/PMP oxidase</fullName>
        <shortName evidence="6">PNPOx</shortName>
    </alternativeName>
    <alternativeName>
        <fullName evidence="6">Pyridoxal 5'-phosphate synthase</fullName>
    </alternativeName>
</protein>
<proteinExistence type="inferred from homology"/>